<comment type="pathway">
    <text evidence="5 14">Cofactor biosynthesis; adenosylcobalamin biosynthesis; adenosylcobalamin from cob(II)yrinate a,c-diamide: step 6/7.</text>
</comment>
<feature type="binding site" evidence="16">
    <location>
        <position position="67"/>
    </location>
    <ligand>
        <name>GTP</name>
        <dbReference type="ChEBI" id="CHEBI:37565"/>
    </ligand>
</feature>
<dbReference type="EMBL" id="LC066397">
    <property type="protein sequence ID" value="BAT31465.1"/>
    <property type="molecule type" value="Genomic_DNA"/>
</dbReference>
<dbReference type="PIRSF" id="PIRSF006135">
    <property type="entry name" value="CobU"/>
    <property type="match status" value="1"/>
</dbReference>
<evidence type="ECO:0000256" key="8">
    <source>
        <dbReference type="ARBA" id="ARBA00022573"/>
    </source>
</evidence>
<keyword evidence="11 14" id="KW-0418">Kinase</keyword>
<keyword evidence="13 14" id="KW-0342">GTP-binding</keyword>
<evidence type="ECO:0000256" key="2">
    <source>
        <dbReference type="ARBA" id="ARBA00000711"/>
    </source>
</evidence>
<evidence type="ECO:0000256" key="6">
    <source>
        <dbReference type="ARBA" id="ARBA00005159"/>
    </source>
</evidence>
<evidence type="ECO:0000256" key="4">
    <source>
        <dbReference type="ARBA" id="ARBA00003889"/>
    </source>
</evidence>
<comment type="catalytic activity">
    <reaction evidence="3">
        <text>adenosylcob(III)inamide + GTP = adenosylcob(III)inamide phosphate + GDP + H(+)</text>
        <dbReference type="Rhea" id="RHEA:15765"/>
        <dbReference type="ChEBI" id="CHEBI:2480"/>
        <dbReference type="ChEBI" id="CHEBI:15378"/>
        <dbReference type="ChEBI" id="CHEBI:37565"/>
        <dbReference type="ChEBI" id="CHEBI:58189"/>
        <dbReference type="ChEBI" id="CHEBI:58502"/>
        <dbReference type="EC" id="2.7.1.156"/>
    </reaction>
</comment>
<keyword evidence="12 14" id="KW-0067">ATP-binding</keyword>
<evidence type="ECO:0000256" key="10">
    <source>
        <dbReference type="ARBA" id="ARBA00022741"/>
    </source>
</evidence>
<feature type="active site" description="GMP-histidine intermediate" evidence="15">
    <location>
        <position position="54"/>
    </location>
</feature>
<dbReference type="RefSeq" id="WP_007066021.1">
    <property type="nucleotide sequence ID" value="NZ_BBWO01000005.1"/>
</dbReference>
<keyword evidence="9 14" id="KW-0808">Transferase</keyword>
<name>A0A0N7KZ41_9HYPH</name>
<evidence type="ECO:0000313" key="17">
    <source>
        <dbReference type="EMBL" id="BAT31465.1"/>
    </source>
</evidence>
<keyword evidence="8 14" id="KW-0169">Cobalamin biosynthesis</keyword>
<evidence type="ECO:0000256" key="16">
    <source>
        <dbReference type="PIRSR" id="PIRSR006135-2"/>
    </source>
</evidence>
<reference evidence="17" key="1">
    <citation type="journal article" date="2015" name="Proc. Natl. Acad. Sci. U.S.A.">
        <title>Bacterial clade with the ribosomal RNA operon on a small plasmid rather than the chromosome.</title>
        <authorList>
            <person name="Anda M."/>
            <person name="Ohtsubo Y."/>
            <person name="Okubo T."/>
            <person name="Sugawara M."/>
            <person name="Nagata Y."/>
            <person name="Tsuda M."/>
            <person name="Minamisawa K."/>
            <person name="Mitsui H."/>
        </authorList>
    </citation>
    <scope>NUCLEOTIDE SEQUENCE</scope>
    <source>
        <strain evidence="17">DSM 15513</strain>
    </source>
</reference>
<dbReference type="UniPathway" id="UPA00148">
    <property type="reaction ID" value="UER00236"/>
</dbReference>
<dbReference type="InterPro" id="IPR027417">
    <property type="entry name" value="P-loop_NTPase"/>
</dbReference>
<feature type="binding site" evidence="16">
    <location>
        <begin position="13"/>
        <end position="20"/>
    </location>
    <ligand>
        <name>GTP</name>
        <dbReference type="ChEBI" id="CHEBI:37565"/>
    </ligand>
</feature>
<comment type="pathway">
    <text evidence="6 14">Cofactor biosynthesis; adenosylcobalamin biosynthesis; adenosylcobalamin from cob(II)yrinate a,c-diamide: step 5/7.</text>
</comment>
<dbReference type="Pfam" id="PF02283">
    <property type="entry name" value="CobU"/>
    <property type="match status" value="1"/>
</dbReference>
<evidence type="ECO:0000256" key="12">
    <source>
        <dbReference type="ARBA" id="ARBA00022840"/>
    </source>
</evidence>
<accession>A0A0N7KZ41</accession>
<dbReference type="CDD" id="cd00544">
    <property type="entry name" value="CobU"/>
    <property type="match status" value="1"/>
</dbReference>
<dbReference type="OrthoDB" id="9788370at2"/>
<dbReference type="PANTHER" id="PTHR34848">
    <property type="match status" value="1"/>
</dbReference>
<dbReference type="GO" id="GO:0008820">
    <property type="term" value="F:cobinamide phosphate guanylyltransferase activity"/>
    <property type="evidence" value="ECO:0007669"/>
    <property type="project" value="UniProtKB-UniRule"/>
</dbReference>
<dbReference type="NCBIfam" id="NF004469">
    <property type="entry name" value="PRK05800.1"/>
    <property type="match status" value="1"/>
</dbReference>
<dbReference type="SUPFAM" id="SSF52540">
    <property type="entry name" value="P-loop containing nucleoside triphosphate hydrolases"/>
    <property type="match status" value="1"/>
</dbReference>
<sequence length="178" mass="19641">MASDRFDILFVLGGARSGKSAYAEMRARQTGLDPIYLATAQALDEEMRDRVARHREDRASDGWKTIEEPLALTEAIGAETDRSRVLLVDCLTLWVSNLMLAERDIPNEIERLISRLRKGPPGPIVFVSNETGLGIVPDNAMARAFRDHAGRLNQRIAAMADEVVFVAAGLPLVLKTAR</sequence>
<dbReference type="EC" id="2.7.7.62" evidence="14"/>
<dbReference type="PANTHER" id="PTHR34848:SF1">
    <property type="entry name" value="BIFUNCTIONAL ADENOSYLCOBALAMIN BIOSYNTHESIS PROTEIN COBU"/>
    <property type="match status" value="1"/>
</dbReference>
<evidence type="ECO:0000256" key="7">
    <source>
        <dbReference type="ARBA" id="ARBA00007490"/>
    </source>
</evidence>
<evidence type="ECO:0000256" key="3">
    <source>
        <dbReference type="ARBA" id="ARBA00001522"/>
    </source>
</evidence>
<dbReference type="InterPro" id="IPR003203">
    <property type="entry name" value="CobU/CobP"/>
</dbReference>
<evidence type="ECO:0000256" key="5">
    <source>
        <dbReference type="ARBA" id="ARBA00004692"/>
    </source>
</evidence>
<dbReference type="Gene3D" id="3.40.50.300">
    <property type="entry name" value="P-loop containing nucleotide triphosphate hydrolases"/>
    <property type="match status" value="1"/>
</dbReference>
<dbReference type="EC" id="2.7.1.156" evidence="14"/>
<feature type="binding site" evidence="16">
    <location>
        <position position="89"/>
    </location>
    <ligand>
        <name>GTP</name>
        <dbReference type="ChEBI" id="CHEBI:37565"/>
    </ligand>
</feature>
<evidence type="ECO:0000256" key="9">
    <source>
        <dbReference type="ARBA" id="ARBA00022679"/>
    </source>
</evidence>
<proteinExistence type="inferred from homology"/>
<keyword evidence="10 14" id="KW-0547">Nucleotide-binding</keyword>
<feature type="binding site" evidence="16">
    <location>
        <begin position="55"/>
        <end position="58"/>
    </location>
    <ligand>
        <name>GTP</name>
        <dbReference type="ChEBI" id="CHEBI:37565"/>
    </ligand>
</feature>
<evidence type="ECO:0000256" key="15">
    <source>
        <dbReference type="PIRSR" id="PIRSR006135-1"/>
    </source>
</evidence>
<evidence type="ECO:0000256" key="11">
    <source>
        <dbReference type="ARBA" id="ARBA00022777"/>
    </source>
</evidence>
<comment type="function">
    <text evidence="4 14">Catalyzes ATP-dependent phosphorylation of adenosylcobinamide and addition of GMP to adenosylcobinamide phosphate.</text>
</comment>
<dbReference type="GO" id="GO:0005525">
    <property type="term" value="F:GTP binding"/>
    <property type="evidence" value="ECO:0007669"/>
    <property type="project" value="UniProtKB-UniRule"/>
</dbReference>
<comment type="similarity">
    <text evidence="7 14">Belongs to the CobU/CobP family.</text>
</comment>
<dbReference type="GO" id="GO:0009236">
    <property type="term" value="P:cobalamin biosynthetic process"/>
    <property type="evidence" value="ECO:0007669"/>
    <property type="project" value="UniProtKB-UniRule"/>
</dbReference>
<evidence type="ECO:0000256" key="14">
    <source>
        <dbReference type="PIRNR" id="PIRNR006135"/>
    </source>
</evidence>
<protein>
    <recommendedName>
        <fullName evidence="14">Bifunctional adenosylcobalamin biosynthesis protein</fullName>
        <ecNumber evidence="14">2.7.1.156</ecNumber>
        <ecNumber evidence="14">2.7.7.62</ecNumber>
    </recommendedName>
</protein>
<feature type="binding site" evidence="16">
    <location>
        <begin position="38"/>
        <end position="40"/>
    </location>
    <ligand>
        <name>GTP</name>
        <dbReference type="ChEBI" id="CHEBI:37565"/>
    </ligand>
</feature>
<comment type="catalytic activity">
    <reaction evidence="1 14">
        <text>adenosylcob(III)inamide + ATP = adenosylcob(III)inamide phosphate + ADP + H(+)</text>
        <dbReference type="Rhea" id="RHEA:15769"/>
        <dbReference type="ChEBI" id="CHEBI:2480"/>
        <dbReference type="ChEBI" id="CHEBI:15378"/>
        <dbReference type="ChEBI" id="CHEBI:30616"/>
        <dbReference type="ChEBI" id="CHEBI:58502"/>
        <dbReference type="ChEBI" id="CHEBI:456216"/>
        <dbReference type="EC" id="2.7.1.156"/>
    </reaction>
</comment>
<evidence type="ECO:0000256" key="13">
    <source>
        <dbReference type="ARBA" id="ARBA00023134"/>
    </source>
</evidence>
<dbReference type="GO" id="GO:0005524">
    <property type="term" value="F:ATP binding"/>
    <property type="evidence" value="ECO:0007669"/>
    <property type="project" value="UniProtKB-UniRule"/>
</dbReference>
<organism evidence="17">
    <name type="scientific">Fulvimarina pelagi</name>
    <dbReference type="NCBI Taxonomy" id="217511"/>
    <lineage>
        <taxon>Bacteria</taxon>
        <taxon>Pseudomonadati</taxon>
        <taxon>Pseudomonadota</taxon>
        <taxon>Alphaproteobacteria</taxon>
        <taxon>Hyphomicrobiales</taxon>
        <taxon>Aurantimonadaceae</taxon>
        <taxon>Fulvimarina</taxon>
    </lineage>
</organism>
<comment type="catalytic activity">
    <reaction evidence="2 14">
        <text>adenosylcob(III)inamide phosphate + GTP + H(+) = adenosylcob(III)inamide-GDP + diphosphate</text>
        <dbReference type="Rhea" id="RHEA:22712"/>
        <dbReference type="ChEBI" id="CHEBI:15378"/>
        <dbReference type="ChEBI" id="CHEBI:33019"/>
        <dbReference type="ChEBI" id="CHEBI:37565"/>
        <dbReference type="ChEBI" id="CHEBI:58502"/>
        <dbReference type="ChEBI" id="CHEBI:60487"/>
        <dbReference type="EC" id="2.7.7.62"/>
    </reaction>
</comment>
<dbReference type="GO" id="GO:0043752">
    <property type="term" value="F:adenosylcobinamide kinase activity"/>
    <property type="evidence" value="ECO:0007669"/>
    <property type="project" value="UniProtKB-EC"/>
</dbReference>
<dbReference type="AlphaFoldDB" id="A0A0N7KZ41"/>
<evidence type="ECO:0000256" key="1">
    <source>
        <dbReference type="ARBA" id="ARBA00000312"/>
    </source>
</evidence>